<dbReference type="InterPro" id="IPR022742">
    <property type="entry name" value="Hydrolase_4"/>
</dbReference>
<dbReference type="RefSeq" id="WP_161099279.1">
    <property type="nucleotide sequence ID" value="NZ_WWCW01000123.1"/>
</dbReference>
<dbReference type="EMBL" id="WWCW01000123">
    <property type="protein sequence ID" value="MYM90491.1"/>
    <property type="molecule type" value="Genomic_DNA"/>
</dbReference>
<dbReference type="Gene3D" id="3.40.50.1820">
    <property type="entry name" value="alpha/beta hydrolase"/>
    <property type="match status" value="1"/>
</dbReference>
<accession>A0A845G9D7</accession>
<dbReference type="SUPFAM" id="SSF53474">
    <property type="entry name" value="alpha/beta-Hydrolases"/>
    <property type="match status" value="1"/>
</dbReference>
<dbReference type="PANTHER" id="PTHR43265">
    <property type="entry name" value="ESTERASE ESTD"/>
    <property type="match status" value="1"/>
</dbReference>
<evidence type="ECO:0000259" key="2">
    <source>
        <dbReference type="Pfam" id="PF12146"/>
    </source>
</evidence>
<evidence type="ECO:0000256" key="1">
    <source>
        <dbReference type="SAM" id="SignalP"/>
    </source>
</evidence>
<reference evidence="3 4" key="1">
    <citation type="submission" date="2020-01" db="EMBL/GenBank/DDBJ databases">
        <title>Novel species isolated from a subtropical stream in China.</title>
        <authorList>
            <person name="Lu H."/>
        </authorList>
    </citation>
    <scope>NUCLEOTIDE SEQUENCE [LARGE SCALE GENOMIC DNA]</scope>
    <source>
        <strain evidence="3 4">FT82W</strain>
    </source>
</reference>
<feature type="domain" description="Serine aminopeptidase S33" evidence="2">
    <location>
        <begin position="49"/>
        <end position="176"/>
    </location>
</feature>
<dbReference type="AlphaFoldDB" id="A0A845G9D7"/>
<evidence type="ECO:0000313" key="3">
    <source>
        <dbReference type="EMBL" id="MYM90491.1"/>
    </source>
</evidence>
<proteinExistence type="predicted"/>
<dbReference type="GO" id="GO:0052689">
    <property type="term" value="F:carboxylic ester hydrolase activity"/>
    <property type="evidence" value="ECO:0007669"/>
    <property type="project" value="TreeGrafter"/>
</dbReference>
<comment type="caution">
    <text evidence="3">The sequence shown here is derived from an EMBL/GenBank/DDBJ whole genome shotgun (WGS) entry which is preliminary data.</text>
</comment>
<keyword evidence="1" id="KW-0732">Signal</keyword>
<evidence type="ECO:0000313" key="4">
    <source>
        <dbReference type="Proteomes" id="UP000470302"/>
    </source>
</evidence>
<feature type="signal peptide" evidence="1">
    <location>
        <begin position="1"/>
        <end position="23"/>
    </location>
</feature>
<dbReference type="InterPro" id="IPR053145">
    <property type="entry name" value="AB_hydrolase_Est10"/>
</dbReference>
<feature type="chain" id="PRO_5032942061" description="Serine aminopeptidase S33 domain-containing protein" evidence="1">
    <location>
        <begin position="24"/>
        <end position="280"/>
    </location>
</feature>
<dbReference type="Proteomes" id="UP000470302">
    <property type="component" value="Unassembled WGS sequence"/>
</dbReference>
<protein>
    <recommendedName>
        <fullName evidence="2">Serine aminopeptidase S33 domain-containing protein</fullName>
    </recommendedName>
</protein>
<gene>
    <name evidence="3" type="ORF">GTP91_25375</name>
</gene>
<dbReference type="Pfam" id="PF12146">
    <property type="entry name" value="Hydrolase_4"/>
    <property type="match status" value="1"/>
</dbReference>
<organism evidence="3 4">
    <name type="scientific">Duganella vulcania</name>
    <dbReference type="NCBI Taxonomy" id="2692166"/>
    <lineage>
        <taxon>Bacteria</taxon>
        <taxon>Pseudomonadati</taxon>
        <taxon>Pseudomonadota</taxon>
        <taxon>Betaproteobacteria</taxon>
        <taxon>Burkholderiales</taxon>
        <taxon>Oxalobacteraceae</taxon>
        <taxon>Telluria group</taxon>
        <taxon>Duganella</taxon>
    </lineage>
</organism>
<name>A0A845G9D7_9BURK</name>
<dbReference type="PANTHER" id="PTHR43265:SF1">
    <property type="entry name" value="ESTERASE ESTD"/>
    <property type="match status" value="1"/>
</dbReference>
<dbReference type="InterPro" id="IPR029058">
    <property type="entry name" value="AB_hydrolase_fold"/>
</dbReference>
<sequence length="280" mass="30030">MRLRPLAALFVLCLSGAAAPSHCAEQRVAVAPEVGGAWVTPDGAWDGRAVLMLHGFADDMDGAGDLSKRMAAQLAKIGIASLRINFRGEGDRLRSNIESTLQTRVADTEAAYAFLQKQHGVSAGHSAVLGWSLGASTALVVGGRHPAWFRSMVLWSAPSGEQYSQMTASPVAQKALREGVATDVVPGWKSITTKREYYESFRGVDLDQSLAQYPGAFLTIRGSRDFLPQRDAQLLKIAPGKSKEAALIGDADHVFNVFEPGSEAPQRVLDLTAAWLARSL</sequence>